<evidence type="ECO:0000313" key="1">
    <source>
        <dbReference type="EMBL" id="KAF2430586.1"/>
    </source>
</evidence>
<organism evidence="1 2">
    <name type="scientific">Tothia fuscella</name>
    <dbReference type="NCBI Taxonomy" id="1048955"/>
    <lineage>
        <taxon>Eukaryota</taxon>
        <taxon>Fungi</taxon>
        <taxon>Dikarya</taxon>
        <taxon>Ascomycota</taxon>
        <taxon>Pezizomycotina</taxon>
        <taxon>Dothideomycetes</taxon>
        <taxon>Pleosporomycetidae</taxon>
        <taxon>Venturiales</taxon>
        <taxon>Cylindrosympodiaceae</taxon>
        <taxon>Tothia</taxon>
    </lineage>
</organism>
<reference evidence="1" key="1">
    <citation type="journal article" date="2020" name="Stud. Mycol.">
        <title>101 Dothideomycetes genomes: a test case for predicting lifestyles and emergence of pathogens.</title>
        <authorList>
            <person name="Haridas S."/>
            <person name="Albert R."/>
            <person name="Binder M."/>
            <person name="Bloem J."/>
            <person name="Labutti K."/>
            <person name="Salamov A."/>
            <person name="Andreopoulos B."/>
            <person name="Baker S."/>
            <person name="Barry K."/>
            <person name="Bills G."/>
            <person name="Bluhm B."/>
            <person name="Cannon C."/>
            <person name="Castanera R."/>
            <person name="Culley D."/>
            <person name="Daum C."/>
            <person name="Ezra D."/>
            <person name="Gonzalez J."/>
            <person name="Henrissat B."/>
            <person name="Kuo A."/>
            <person name="Liang C."/>
            <person name="Lipzen A."/>
            <person name="Lutzoni F."/>
            <person name="Magnuson J."/>
            <person name="Mondo S."/>
            <person name="Nolan M."/>
            <person name="Ohm R."/>
            <person name="Pangilinan J."/>
            <person name="Park H.-J."/>
            <person name="Ramirez L."/>
            <person name="Alfaro M."/>
            <person name="Sun H."/>
            <person name="Tritt A."/>
            <person name="Yoshinaga Y."/>
            <person name="Zwiers L.-H."/>
            <person name="Turgeon B."/>
            <person name="Goodwin S."/>
            <person name="Spatafora J."/>
            <person name="Crous P."/>
            <person name="Grigoriev I."/>
        </authorList>
    </citation>
    <scope>NUCLEOTIDE SEQUENCE</scope>
    <source>
        <strain evidence="1">CBS 130266</strain>
    </source>
</reference>
<dbReference type="AlphaFoldDB" id="A0A9P4NST3"/>
<dbReference type="EMBL" id="MU007038">
    <property type="protein sequence ID" value="KAF2430586.1"/>
    <property type="molecule type" value="Genomic_DNA"/>
</dbReference>
<evidence type="ECO:0000313" key="2">
    <source>
        <dbReference type="Proteomes" id="UP000800235"/>
    </source>
</evidence>
<proteinExistence type="predicted"/>
<sequence length="106" mass="11177">MELSGSCILVLVPGPVRGTDHCQTIAVLGSFSPWVLAGVFVCREQVKCSFLGGELVNGSVLKRFKAVSSSVFLGLYPVSSCELLKFTPCLSSLVTSLPIGPAQCEL</sequence>
<name>A0A9P4NST3_9PEZI</name>
<comment type="caution">
    <text evidence="1">The sequence shown here is derived from an EMBL/GenBank/DDBJ whole genome shotgun (WGS) entry which is preliminary data.</text>
</comment>
<dbReference type="Proteomes" id="UP000800235">
    <property type="component" value="Unassembled WGS sequence"/>
</dbReference>
<protein>
    <submittedName>
        <fullName evidence="1">Uncharacterized protein</fullName>
    </submittedName>
</protein>
<accession>A0A9P4NST3</accession>
<gene>
    <name evidence="1" type="ORF">EJ08DRAFT_238775</name>
</gene>
<keyword evidence="2" id="KW-1185">Reference proteome</keyword>